<dbReference type="SMART" id="SM00220">
    <property type="entry name" value="S_TKc"/>
    <property type="match status" value="1"/>
</dbReference>
<dbReference type="PROSITE" id="PS50011">
    <property type="entry name" value="PROTEIN_KINASE_DOM"/>
    <property type="match status" value="1"/>
</dbReference>
<evidence type="ECO:0000259" key="6">
    <source>
        <dbReference type="PROSITE" id="PS50125"/>
    </source>
</evidence>
<keyword evidence="7" id="KW-0808">Transferase</keyword>
<dbReference type="InterPro" id="IPR017441">
    <property type="entry name" value="Protein_kinase_ATP_BS"/>
</dbReference>
<evidence type="ECO:0000256" key="3">
    <source>
        <dbReference type="ARBA" id="ARBA00022840"/>
    </source>
</evidence>
<evidence type="ECO:0000313" key="7">
    <source>
        <dbReference type="EMBL" id="NBI51887.1"/>
    </source>
</evidence>
<dbReference type="Gene3D" id="1.25.40.10">
    <property type="entry name" value="Tetratricopeptide repeat domain"/>
    <property type="match status" value="2"/>
</dbReference>
<dbReference type="Pfam" id="PF13191">
    <property type="entry name" value="AAA_16"/>
    <property type="match status" value="1"/>
</dbReference>
<protein>
    <submittedName>
        <fullName evidence="7">TOMM system kinase/cyclase fusion protein</fullName>
    </submittedName>
</protein>
<dbReference type="Pfam" id="PF00069">
    <property type="entry name" value="Pkinase"/>
    <property type="match status" value="1"/>
</dbReference>
<evidence type="ECO:0000313" key="8">
    <source>
        <dbReference type="Proteomes" id="UP000738517"/>
    </source>
</evidence>
<dbReference type="InterPro" id="IPR011990">
    <property type="entry name" value="TPR-like_helical_dom_sf"/>
</dbReference>
<dbReference type="InterPro" id="IPR000719">
    <property type="entry name" value="Prot_kinase_dom"/>
</dbReference>
<dbReference type="SUPFAM" id="SSF52540">
    <property type="entry name" value="P-loop containing nucleoside triphosphate hydrolases"/>
    <property type="match status" value="1"/>
</dbReference>
<dbReference type="CDD" id="cd14014">
    <property type="entry name" value="STKc_PknB_like"/>
    <property type="match status" value="1"/>
</dbReference>
<dbReference type="PROSITE" id="PS50125">
    <property type="entry name" value="GUANYLATE_CYCLASE_2"/>
    <property type="match status" value="1"/>
</dbReference>
<accession>A0ABW9YE28</accession>
<dbReference type="InterPro" id="IPR053235">
    <property type="entry name" value="Ser_Thr_kinase"/>
</dbReference>
<dbReference type="InterPro" id="IPR027417">
    <property type="entry name" value="P-loop_NTPase"/>
</dbReference>
<keyword evidence="3 4" id="KW-0067">ATP-binding</keyword>
<dbReference type="InterPro" id="IPR029787">
    <property type="entry name" value="Nucleotide_cyclase"/>
</dbReference>
<dbReference type="PANTHER" id="PTHR24361">
    <property type="entry name" value="MITOGEN-ACTIVATED KINASE KINASE KINASE"/>
    <property type="match status" value="1"/>
</dbReference>
<name>A0ABW9YE28_9GAMM</name>
<dbReference type="Proteomes" id="UP000738517">
    <property type="component" value="Unassembled WGS sequence"/>
</dbReference>
<dbReference type="SUPFAM" id="SSF55073">
    <property type="entry name" value="Nucleotide cyclase"/>
    <property type="match status" value="1"/>
</dbReference>
<dbReference type="PROSITE" id="PS00108">
    <property type="entry name" value="PROTEIN_KINASE_ST"/>
    <property type="match status" value="1"/>
</dbReference>
<keyword evidence="7" id="KW-0418">Kinase</keyword>
<dbReference type="PROSITE" id="PS00107">
    <property type="entry name" value="PROTEIN_KINASE_ATP"/>
    <property type="match status" value="1"/>
</dbReference>
<feature type="binding site" evidence="4">
    <location>
        <position position="49"/>
    </location>
    <ligand>
        <name>ATP</name>
        <dbReference type="ChEBI" id="CHEBI:30616"/>
    </ligand>
</feature>
<dbReference type="RefSeq" id="WP_160648942.1">
    <property type="nucleotide sequence ID" value="NZ_RSEJ01000003.1"/>
</dbReference>
<comment type="caution">
    <text evidence="7">The sequence shown here is derived from an EMBL/GenBank/DDBJ whole genome shotgun (WGS) entry which is preliminary data.</text>
</comment>
<evidence type="ECO:0000256" key="1">
    <source>
        <dbReference type="ARBA" id="ARBA00004167"/>
    </source>
</evidence>
<keyword evidence="2 4" id="KW-0547">Nucleotide-binding</keyword>
<dbReference type="InterPro" id="IPR001054">
    <property type="entry name" value="A/G_cyclase"/>
</dbReference>
<evidence type="ECO:0000256" key="4">
    <source>
        <dbReference type="PROSITE-ProRule" id="PRU10141"/>
    </source>
</evidence>
<comment type="subcellular location">
    <subcellularLocation>
        <location evidence="1">Membrane</location>
        <topology evidence="1">Single-pass membrane protein</topology>
    </subcellularLocation>
</comment>
<evidence type="ECO:0000259" key="5">
    <source>
        <dbReference type="PROSITE" id="PS50011"/>
    </source>
</evidence>
<organism evidence="7 8">
    <name type="scientific">Photobacterium alginatilyticum</name>
    <dbReference type="NCBI Taxonomy" id="1775171"/>
    <lineage>
        <taxon>Bacteria</taxon>
        <taxon>Pseudomonadati</taxon>
        <taxon>Pseudomonadota</taxon>
        <taxon>Gammaproteobacteria</taxon>
        <taxon>Vibrionales</taxon>
        <taxon>Vibrionaceae</taxon>
        <taxon>Photobacterium</taxon>
    </lineage>
</organism>
<dbReference type="GO" id="GO:0016301">
    <property type="term" value="F:kinase activity"/>
    <property type="evidence" value="ECO:0007669"/>
    <property type="project" value="UniProtKB-KW"/>
</dbReference>
<dbReference type="Gene3D" id="1.10.510.10">
    <property type="entry name" value="Transferase(Phosphotransferase) domain 1"/>
    <property type="match status" value="1"/>
</dbReference>
<dbReference type="InterPro" id="IPR041664">
    <property type="entry name" value="AAA_16"/>
</dbReference>
<feature type="domain" description="Guanylate cyclase" evidence="6">
    <location>
        <begin position="338"/>
        <end position="441"/>
    </location>
</feature>
<dbReference type="SUPFAM" id="SSF56112">
    <property type="entry name" value="Protein kinase-like (PK-like)"/>
    <property type="match status" value="1"/>
</dbReference>
<dbReference type="InterPro" id="IPR011009">
    <property type="entry name" value="Kinase-like_dom_sf"/>
</dbReference>
<dbReference type="EMBL" id="RSEJ01000003">
    <property type="protein sequence ID" value="NBI51887.1"/>
    <property type="molecule type" value="Genomic_DNA"/>
</dbReference>
<evidence type="ECO:0000256" key="2">
    <source>
        <dbReference type="ARBA" id="ARBA00022741"/>
    </source>
</evidence>
<dbReference type="Gene3D" id="3.30.70.1230">
    <property type="entry name" value="Nucleotide cyclase"/>
    <property type="match status" value="1"/>
</dbReference>
<dbReference type="SUPFAM" id="SSF48452">
    <property type="entry name" value="TPR-like"/>
    <property type="match status" value="2"/>
</dbReference>
<proteinExistence type="predicted"/>
<sequence>MNQAQGTFNTIEDRFCSTNYTILEKIGEGGFGQVYKARQIRTQKLVAIKFLRLNEAESQQKKQRSIARFNRECDLVRRLNHPNIVSLIDKGQQGDGLLYAVYEYVDGETLKDHLDSQGPLLPTDAAEIMACVLDALAHAHELGIVHRDIKPANIMLFKVGAKLHVKILDFGISTLKSDAKQTDFQTLTLNDEVLGTPKYSAPEQLRGEPSLPQTDIYVWGLVFIECLTGVSTIKGTSAATVFYHQLSSTNVPLGILAGHHSASFFRRVLHKKALERPGNTVDLYNEFQKLNFSDLVPSSAKLNNEAGAHATEILATQTGTYSSTYSRFIERKQISALCVILTEPEGTPDYITYEKQDIIEMLLADQHHQCVDIALRYGASQVGTIGDTTLFYFGYPVVSDNDSRLCARAALDIWNNLNSKQEQLFEKHGVNLELRIGLTKGMMRSIGGNIPEGRVATDAMSLARNAKPDEIVCSAQFQGMLSEQLIFEPQEGVSVSSSLQKYFLKGERFSESFGFLRTVKSHGAMFGRQDVFDKLSLLDSPSSTTPLFHLHGDAGIGKSRLLLGLKESYKNTSVVTLQCLPEYKTNALYPILHLITAYFDLNSPEADRHLTQAMSSLSAPLVERENCTAILWAWLQPYSRLSTYSAQLINHSLDNLSLNEQKKLLFIAVSHLLCLISREKQSDGHRTSTLFVCEDLHWADATTVEFIHYFVASDWLAEHHIHWLNSSRNPLPGALVESNCSIVELTALTESDCHSFIRYLLDNQPVSKKVEDLLTERSDGNPLFLEELVTYSQRNALIKKVNGQLDFVVSEPESRVPENLRESLQQKLDGLVFAKDTAQLAAAIGRTFSERLIYAASDKDAIQLQSDLEELQRAQLIYIQRNIDGNQYQFKHALVRDAVYESTTIQPTIHSHIASAMEQDFNTGEYSSAMVAEQWAKAQRPSLAVPYYLQAGEQSSHSSIVEDAITYYEKALALSSEDISEHVSKKTKIQALIGLSDNLVRLAKHTQARQHYLAAIEESCDEDNLLKASLFLNYGKSLETHHLHEQAIEAYLTAESLLNADMLADKYWHQMWLSVQMAKLYVFYWRNQLQDMLSVINLIEENVVDFDNPTAKAKFYDAKLQYEFRHTRYALTRQHVELAKHAFIASQETEDYPLQNNCLFTFGFTCLFSQQYTDAQKYLIQALNNATEYADTTLKTRCLAYLTVLFRLQGNRIETRQYLSQAKEFAQNSGMDDYIAIANATEAWLAYKDGDYKHSQTLIKQCNHIWKALSNEFPFPLQWLALLIELELIASSVSFISQDITHHRVINIIKTILDSSQHALPESVISPLKEAINSRNIIGKQKYCQQSVLLALNHSKTLGYL</sequence>
<keyword evidence="8" id="KW-1185">Reference proteome</keyword>
<dbReference type="InterPro" id="IPR008271">
    <property type="entry name" value="Ser/Thr_kinase_AS"/>
</dbReference>
<gene>
    <name evidence="7" type="ORF">EIZ48_04795</name>
</gene>
<reference evidence="7 8" key="1">
    <citation type="journal article" date="2017" name="Int. J. Syst. Evol. Microbiol.">
        <title>Photobacterium alginatilyticum sp. nov., a marine bacterium isolated from bottom seawater.</title>
        <authorList>
            <person name="Wang X."/>
            <person name="Wang Y."/>
            <person name="Yang X."/>
            <person name="Sun H."/>
            <person name="Li B."/>
            <person name="Zhang X.H."/>
        </authorList>
    </citation>
    <scope>NUCLEOTIDE SEQUENCE [LARGE SCALE GENOMIC DNA]</scope>
    <source>
        <strain evidence="7 8">P03D4</strain>
    </source>
</reference>
<feature type="domain" description="Protein kinase" evidence="5">
    <location>
        <begin position="20"/>
        <end position="288"/>
    </location>
</feature>